<dbReference type="NCBIfam" id="TIGR04183">
    <property type="entry name" value="Por_Secre_tail"/>
    <property type="match status" value="1"/>
</dbReference>
<reference evidence="3 4" key="1">
    <citation type="submission" date="2019-01" db="EMBL/GenBank/DDBJ databases">
        <title>Flavobacterium sp. nov.,isolated from freshwater.</title>
        <authorList>
            <person name="Zhang R."/>
            <person name="Du Z.-J."/>
        </authorList>
    </citation>
    <scope>NUCLEOTIDE SEQUENCE [LARGE SCALE GENOMIC DNA]</scope>
    <source>
        <strain evidence="3 4">1E403</strain>
    </source>
</reference>
<feature type="domain" description="Secretion system C-terminal sorting" evidence="2">
    <location>
        <begin position="507"/>
        <end position="577"/>
    </location>
</feature>
<accession>A0A3S3QMQ3</accession>
<dbReference type="Pfam" id="PF18962">
    <property type="entry name" value="Por_Secre_tail"/>
    <property type="match status" value="1"/>
</dbReference>
<keyword evidence="4" id="KW-1185">Reference proteome</keyword>
<proteinExistence type="predicted"/>
<dbReference type="EMBL" id="SBII01000001">
    <property type="protein sequence ID" value="RWX03489.1"/>
    <property type="molecule type" value="Genomic_DNA"/>
</dbReference>
<evidence type="ECO:0000313" key="4">
    <source>
        <dbReference type="Proteomes" id="UP000287527"/>
    </source>
</evidence>
<dbReference type="AlphaFoldDB" id="A0A3S3QMQ3"/>
<name>A0A3S3QMQ3_9FLAO</name>
<dbReference type="InterPro" id="IPR026444">
    <property type="entry name" value="Secre_tail"/>
</dbReference>
<dbReference type="Proteomes" id="UP000287527">
    <property type="component" value="Unassembled WGS sequence"/>
</dbReference>
<sequence>MKKIIIYLFLLSGLLGFAQGENNNWYFGPYTGLNFASNPPTVLSGSSMQTLEGVASISRANGSLLFYTDGKTIWNRNHQVMLNGADLVGGYDSQHVVIAPYPGNNTLYYVFTTSDVKLSPLPGNFCNYTIVDMSLGSMGTDGLPLGGVVTAAKNISLLDEFGNAFTLKSETITMTPHADNKSYWILFANGSKLYSYHLDTQGFHSTPLVSNLPAPVNPTETQIHIRVSPNLSSDLGLPYSNLIALSRWPGNISWPVYNYGTRVCSFDNSTGLITPDYFMNITDIYPYSSEFSSDGKVLYTVNFFGQRTMAFDVFNGVGKEINQGYQTDLYYITHGGSAQRAANGEIYVIYTSRDASYPNWKYLGMINNPDSYQNCSVNQTGLFMDAIFQLSSASGICLPPLVPILNPSNGGCFEYMTLGFPEENNAIHHAGSSITTNNSYTVSNGQNITLKAGSFIEIKPNSFIKAGSLFLAKIEECAAALPIRGKSDYKPVNYTINVENNDGKMILYPNPSANIVTVSVGGIIIKELAVYSSDGKQLVSRGVDKESYVLDVSGYTAGIYIITVTGSDNKIYLEKLVKK</sequence>
<organism evidence="3 4">
    <name type="scientific">Flavobacterium cerinum</name>
    <dbReference type="NCBI Taxonomy" id="2502784"/>
    <lineage>
        <taxon>Bacteria</taxon>
        <taxon>Pseudomonadati</taxon>
        <taxon>Bacteroidota</taxon>
        <taxon>Flavobacteriia</taxon>
        <taxon>Flavobacteriales</taxon>
        <taxon>Flavobacteriaceae</taxon>
        <taxon>Flavobacterium</taxon>
    </lineage>
</organism>
<protein>
    <submittedName>
        <fullName evidence="3">T9SS type A sorting domain-containing protein</fullName>
    </submittedName>
</protein>
<dbReference type="RefSeq" id="WP_128388045.1">
    <property type="nucleotide sequence ID" value="NZ_SBII01000001.1"/>
</dbReference>
<dbReference type="NCBIfam" id="NF045639">
    <property type="entry name" value="GCX_COOH"/>
    <property type="match status" value="1"/>
</dbReference>
<evidence type="ECO:0000256" key="1">
    <source>
        <dbReference type="ARBA" id="ARBA00022729"/>
    </source>
</evidence>
<evidence type="ECO:0000259" key="2">
    <source>
        <dbReference type="Pfam" id="PF18962"/>
    </source>
</evidence>
<keyword evidence="1" id="KW-0732">Signal</keyword>
<evidence type="ECO:0000313" key="3">
    <source>
        <dbReference type="EMBL" id="RWX03489.1"/>
    </source>
</evidence>
<dbReference type="OrthoDB" id="9765926at2"/>
<dbReference type="InterPro" id="IPR055015">
    <property type="entry name" value="GCX_COOH"/>
</dbReference>
<gene>
    <name evidence="3" type="ORF">EPI11_00740</name>
</gene>
<comment type="caution">
    <text evidence="3">The sequence shown here is derived from an EMBL/GenBank/DDBJ whole genome shotgun (WGS) entry which is preliminary data.</text>
</comment>